<proteinExistence type="inferred from homology"/>
<dbReference type="Gene3D" id="1.10.443.10">
    <property type="entry name" value="Intergrase catalytic core"/>
    <property type="match status" value="1"/>
</dbReference>
<dbReference type="InterPro" id="IPR011010">
    <property type="entry name" value="DNA_brk_join_enz"/>
</dbReference>
<evidence type="ECO:0000256" key="3">
    <source>
        <dbReference type="ARBA" id="ARBA00023125"/>
    </source>
</evidence>
<dbReference type="InterPro" id="IPR013762">
    <property type="entry name" value="Integrase-like_cat_sf"/>
</dbReference>
<dbReference type="EMBL" id="AP023086">
    <property type="protein sequence ID" value="BCD96338.1"/>
    <property type="molecule type" value="Genomic_DNA"/>
</dbReference>
<feature type="domain" description="Tyr recombinase" evidence="6">
    <location>
        <begin position="217"/>
        <end position="435"/>
    </location>
</feature>
<dbReference type="SUPFAM" id="SSF56349">
    <property type="entry name" value="DNA breaking-rejoining enzymes"/>
    <property type="match status" value="1"/>
</dbReference>
<protein>
    <submittedName>
        <fullName evidence="8">Integrase/recombinase XerD</fullName>
    </submittedName>
</protein>
<keyword evidence="3 5" id="KW-0238">DNA-binding</keyword>
<dbReference type="Proteomes" id="UP001320119">
    <property type="component" value="Chromosome"/>
</dbReference>
<accession>A0AAN1WEW7</accession>
<evidence type="ECO:0000259" key="6">
    <source>
        <dbReference type="PROSITE" id="PS51898"/>
    </source>
</evidence>
<dbReference type="KEGG" id="marq:MARGE09_P0538"/>
<dbReference type="InterPro" id="IPR010998">
    <property type="entry name" value="Integrase_recombinase_N"/>
</dbReference>
<keyword evidence="2" id="KW-0229">DNA integration</keyword>
<dbReference type="GO" id="GO:0015074">
    <property type="term" value="P:DNA integration"/>
    <property type="evidence" value="ECO:0007669"/>
    <property type="project" value="UniProtKB-KW"/>
</dbReference>
<evidence type="ECO:0000256" key="1">
    <source>
        <dbReference type="ARBA" id="ARBA00008857"/>
    </source>
</evidence>
<dbReference type="PANTHER" id="PTHR30349:SF64">
    <property type="entry name" value="PROPHAGE INTEGRASE INTD-RELATED"/>
    <property type="match status" value="1"/>
</dbReference>
<dbReference type="AlphaFoldDB" id="A0AAN1WEW7"/>
<feature type="domain" description="Core-binding (CB)" evidence="7">
    <location>
        <begin position="25"/>
        <end position="137"/>
    </location>
</feature>
<reference evidence="8 9" key="1">
    <citation type="journal article" date="2022" name="IScience">
        <title>An ultrasensitive nanofiber-based assay for enzymatic hydrolysis and deep-sea microbial degradation of cellulose.</title>
        <authorList>
            <person name="Tsudome M."/>
            <person name="Tachioka M."/>
            <person name="Miyazaki M."/>
            <person name="Uchimura K."/>
            <person name="Tsuda M."/>
            <person name="Takaki Y."/>
            <person name="Deguchi S."/>
        </authorList>
    </citation>
    <scope>NUCLEOTIDE SEQUENCE [LARGE SCALE GENOMIC DNA]</scope>
    <source>
        <strain evidence="8 9">GE09</strain>
    </source>
</reference>
<evidence type="ECO:0000256" key="4">
    <source>
        <dbReference type="ARBA" id="ARBA00023172"/>
    </source>
</evidence>
<dbReference type="RefSeq" id="WP_236985839.1">
    <property type="nucleotide sequence ID" value="NZ_AP023086.1"/>
</dbReference>
<dbReference type="PROSITE" id="PS51900">
    <property type="entry name" value="CB"/>
    <property type="match status" value="1"/>
</dbReference>
<dbReference type="InterPro" id="IPR050090">
    <property type="entry name" value="Tyrosine_recombinase_XerCD"/>
</dbReference>
<sequence length="460" mass="51979">MHVRKQQFRHYTGLQLWTFFDPFSTREYQGPRQYLEYLAETGSNSQNTIKAKANALKSFLDFLGSCSEVLEGRQPINAPGKILSRILMMYPVYLAEADMSPNSFVVAVAKRTGFGGVSKSSVASYLSAINGFISFSDIEWIGQQALDQDSVVDLFVDEGDLMAELRRIDHLSSCERISVVSRSMLAGVISGGPKQIPRPVLAMPKRFKASESSDLERYEKAFPASRIVDLIKHASSYRDVCLFSLLAGTGVRTSEALQLRLEDIDAINEVVKILPYAERIQKYGDLSDHEKTKLAFKGRASSDVVFLEPFRSYFFDNLMRYMDRERGLAYPGHNFLFVTLANNRKGNPMFLGDACSNNRTFKKTQNKLGIAPSYSLHSLRHFYGVWLRNFAPHSHGYGYPLSVVQRAMGHQSIKSTEIYSLLDKLVYLEFIEATNHTLKALGFDFERVRNEASKDPTLIN</sequence>
<dbReference type="InterPro" id="IPR002104">
    <property type="entry name" value="Integrase_catalytic"/>
</dbReference>
<organism evidence="8 9">
    <name type="scientific">Marinagarivorans cellulosilyticus</name>
    <dbReference type="NCBI Taxonomy" id="2721545"/>
    <lineage>
        <taxon>Bacteria</taxon>
        <taxon>Pseudomonadati</taxon>
        <taxon>Pseudomonadota</taxon>
        <taxon>Gammaproteobacteria</taxon>
        <taxon>Cellvibrionales</taxon>
        <taxon>Cellvibrionaceae</taxon>
        <taxon>Marinagarivorans</taxon>
    </lineage>
</organism>
<dbReference type="PANTHER" id="PTHR30349">
    <property type="entry name" value="PHAGE INTEGRASE-RELATED"/>
    <property type="match status" value="1"/>
</dbReference>
<evidence type="ECO:0000256" key="5">
    <source>
        <dbReference type="PROSITE-ProRule" id="PRU01248"/>
    </source>
</evidence>
<dbReference type="InterPro" id="IPR044068">
    <property type="entry name" value="CB"/>
</dbReference>
<keyword evidence="4" id="KW-0233">DNA recombination</keyword>
<dbReference type="PROSITE" id="PS51898">
    <property type="entry name" value="TYR_RECOMBINASE"/>
    <property type="match status" value="1"/>
</dbReference>
<evidence type="ECO:0000313" key="9">
    <source>
        <dbReference type="Proteomes" id="UP001320119"/>
    </source>
</evidence>
<name>A0AAN1WEW7_9GAMM</name>
<evidence type="ECO:0000256" key="2">
    <source>
        <dbReference type="ARBA" id="ARBA00022908"/>
    </source>
</evidence>
<dbReference type="Pfam" id="PF00589">
    <property type="entry name" value="Phage_integrase"/>
    <property type="match status" value="1"/>
</dbReference>
<dbReference type="Gene3D" id="1.10.150.130">
    <property type="match status" value="1"/>
</dbReference>
<dbReference type="GO" id="GO:0006310">
    <property type="term" value="P:DNA recombination"/>
    <property type="evidence" value="ECO:0007669"/>
    <property type="project" value="UniProtKB-KW"/>
</dbReference>
<evidence type="ECO:0000313" key="8">
    <source>
        <dbReference type="EMBL" id="BCD96338.1"/>
    </source>
</evidence>
<evidence type="ECO:0000259" key="7">
    <source>
        <dbReference type="PROSITE" id="PS51900"/>
    </source>
</evidence>
<keyword evidence="9" id="KW-1185">Reference proteome</keyword>
<gene>
    <name evidence="8" type="ORF">MARGE09_P0538</name>
</gene>
<dbReference type="CDD" id="cd00397">
    <property type="entry name" value="DNA_BRE_C"/>
    <property type="match status" value="1"/>
</dbReference>
<comment type="similarity">
    <text evidence="1">Belongs to the 'phage' integrase family.</text>
</comment>
<dbReference type="GO" id="GO:0003677">
    <property type="term" value="F:DNA binding"/>
    <property type="evidence" value="ECO:0007669"/>
    <property type="project" value="UniProtKB-UniRule"/>
</dbReference>